<comment type="function">
    <text evidence="6">Quinone reductase that provides resistance to thiol-specific stress caused by electrophilic quinones.</text>
</comment>
<protein>
    <recommendedName>
        <fullName evidence="6">FMN dependent NADH:quinone oxidoreductase</fullName>
        <ecNumber evidence="6">1.6.5.-</ecNumber>
    </recommendedName>
    <alternativeName>
        <fullName evidence="6">Azo-dye reductase</fullName>
    </alternativeName>
    <alternativeName>
        <fullName evidence="6">FMN-dependent NADH-azo compound oxidoreductase</fullName>
    </alternativeName>
    <alternativeName>
        <fullName evidence="6">FMN-dependent NADH-azoreductase</fullName>
        <ecNumber evidence="6">1.7.1.17</ecNumber>
    </alternativeName>
</protein>
<dbReference type="HAMAP" id="MF_01216">
    <property type="entry name" value="Azoreductase_type1"/>
    <property type="match status" value="1"/>
</dbReference>
<comment type="cofactor">
    <cofactor evidence="6">
        <name>FMN</name>
        <dbReference type="ChEBI" id="CHEBI:58210"/>
    </cofactor>
    <text evidence="6">Binds 1 FMN per subunit.</text>
</comment>
<dbReference type="Pfam" id="PF02525">
    <property type="entry name" value="Flavodoxin_2"/>
    <property type="match status" value="1"/>
</dbReference>
<sequence>MTLFRLDSSIQGDNSTSRAVADTAQRAWEVTRPGVTVVTRDLAATPIPADAWQLNIAGSYAPEGTRTPQQQEAIDLAATLADELLEAEAYIFAAPLYNWGVSQHMKAWIDLVLRDPRTGPGQQPLAGRPAVLVVSRGGGYGPGAPKEGWDHATPYYRRIFADQWGLDLHVNEVELTLAKVTPAMADLIPQAEENLANGHSTAEKHGRLIAERAA</sequence>
<comment type="similarity">
    <text evidence="6">Belongs to the azoreductase type 1 family.</text>
</comment>
<feature type="binding site" evidence="6">
    <location>
        <position position="9"/>
    </location>
    <ligand>
        <name>FMN</name>
        <dbReference type="ChEBI" id="CHEBI:58210"/>
    </ligand>
</feature>
<feature type="region of interest" description="Disordered" evidence="7">
    <location>
        <begin position="195"/>
        <end position="214"/>
    </location>
</feature>
<evidence type="ECO:0000256" key="1">
    <source>
        <dbReference type="ARBA" id="ARBA00022630"/>
    </source>
</evidence>
<feature type="compositionally biased region" description="Basic and acidic residues" evidence="7">
    <location>
        <begin position="201"/>
        <end position="214"/>
    </location>
</feature>
<evidence type="ECO:0000256" key="7">
    <source>
        <dbReference type="SAM" id="MobiDB-lite"/>
    </source>
</evidence>
<keyword evidence="10" id="KW-1185">Reference proteome</keyword>
<dbReference type="EC" id="1.7.1.17" evidence="6"/>
<proteinExistence type="inferred from homology"/>
<dbReference type="PANTHER" id="PTHR43741:SF4">
    <property type="entry name" value="FMN-DEPENDENT NADH:QUINONE OXIDOREDUCTASE"/>
    <property type="match status" value="1"/>
</dbReference>
<evidence type="ECO:0000256" key="4">
    <source>
        <dbReference type="ARBA" id="ARBA00023027"/>
    </source>
</evidence>
<dbReference type="EMBL" id="JBITLV010000004">
    <property type="protein sequence ID" value="MFI7587992.1"/>
    <property type="molecule type" value="Genomic_DNA"/>
</dbReference>
<comment type="function">
    <text evidence="6">Also exhibits azoreductase activity. Catalyzes the reductive cleavage of the azo bond in aromatic azo compounds to the corresponding amines.</text>
</comment>
<dbReference type="RefSeq" id="WP_398280753.1">
    <property type="nucleotide sequence ID" value="NZ_JBITLV010000004.1"/>
</dbReference>
<accession>A0ABW8APY7</accession>
<dbReference type="EC" id="1.6.5.-" evidence="6"/>
<evidence type="ECO:0000256" key="3">
    <source>
        <dbReference type="ARBA" id="ARBA00023002"/>
    </source>
</evidence>
<name>A0ABW8APY7_9ACTN</name>
<dbReference type="InterPro" id="IPR029039">
    <property type="entry name" value="Flavoprotein-like_sf"/>
</dbReference>
<keyword evidence="2 6" id="KW-0288">FMN</keyword>
<comment type="subunit">
    <text evidence="6">Homodimer.</text>
</comment>
<reference evidence="9 10" key="1">
    <citation type="submission" date="2024-10" db="EMBL/GenBank/DDBJ databases">
        <title>The Natural Products Discovery Center: Release of the First 8490 Sequenced Strains for Exploring Actinobacteria Biosynthetic Diversity.</title>
        <authorList>
            <person name="Kalkreuter E."/>
            <person name="Kautsar S.A."/>
            <person name="Yang D."/>
            <person name="Bader C.D."/>
            <person name="Teijaro C.N."/>
            <person name="Fluegel L."/>
            <person name="Davis C.M."/>
            <person name="Simpson J.R."/>
            <person name="Lauterbach L."/>
            <person name="Steele A.D."/>
            <person name="Gui C."/>
            <person name="Meng S."/>
            <person name="Li G."/>
            <person name="Viehrig K."/>
            <person name="Ye F."/>
            <person name="Su P."/>
            <person name="Kiefer A.F."/>
            <person name="Nichols A."/>
            <person name="Cepeda A.J."/>
            <person name="Yan W."/>
            <person name="Fan B."/>
            <person name="Jiang Y."/>
            <person name="Adhikari A."/>
            <person name="Zheng C.-J."/>
            <person name="Schuster L."/>
            <person name="Cowan T.M."/>
            <person name="Smanski M.J."/>
            <person name="Chevrette M.G."/>
            <person name="De Carvalho L.P.S."/>
            <person name="Shen B."/>
        </authorList>
    </citation>
    <scope>NUCLEOTIDE SEQUENCE [LARGE SCALE GENOMIC DNA]</scope>
    <source>
        <strain evidence="9 10">NPDC049639</strain>
    </source>
</reference>
<comment type="caution">
    <text evidence="6">Lacks conserved residue(s) required for the propagation of feature annotation.</text>
</comment>
<dbReference type="PANTHER" id="PTHR43741">
    <property type="entry name" value="FMN-DEPENDENT NADH-AZOREDUCTASE 1"/>
    <property type="match status" value="1"/>
</dbReference>
<feature type="binding site" evidence="6">
    <location>
        <begin position="135"/>
        <end position="138"/>
    </location>
    <ligand>
        <name>FMN</name>
        <dbReference type="ChEBI" id="CHEBI:58210"/>
    </ligand>
</feature>
<evidence type="ECO:0000259" key="8">
    <source>
        <dbReference type="Pfam" id="PF02525"/>
    </source>
</evidence>
<evidence type="ECO:0000256" key="2">
    <source>
        <dbReference type="ARBA" id="ARBA00022643"/>
    </source>
</evidence>
<evidence type="ECO:0000313" key="10">
    <source>
        <dbReference type="Proteomes" id="UP001612915"/>
    </source>
</evidence>
<evidence type="ECO:0000256" key="6">
    <source>
        <dbReference type="HAMAP-Rule" id="MF_01216"/>
    </source>
</evidence>
<keyword evidence="1 6" id="KW-0285">Flavoprotein</keyword>
<evidence type="ECO:0000256" key="5">
    <source>
        <dbReference type="ARBA" id="ARBA00048542"/>
    </source>
</evidence>
<dbReference type="Gene3D" id="3.40.50.360">
    <property type="match status" value="1"/>
</dbReference>
<dbReference type="InterPro" id="IPR023048">
    <property type="entry name" value="NADH:quinone_OxRdtase_FMN_depd"/>
</dbReference>
<gene>
    <name evidence="6" type="primary">azoR</name>
    <name evidence="9" type="ORF">ACIB24_13050</name>
</gene>
<feature type="binding site" evidence="6">
    <location>
        <begin position="15"/>
        <end position="17"/>
    </location>
    <ligand>
        <name>FMN</name>
        <dbReference type="ChEBI" id="CHEBI:58210"/>
    </ligand>
</feature>
<comment type="caution">
    <text evidence="9">The sequence shown here is derived from an EMBL/GenBank/DDBJ whole genome shotgun (WGS) entry which is preliminary data.</text>
</comment>
<organism evidence="9 10">
    <name type="scientific">Spongisporangium articulatum</name>
    <dbReference type="NCBI Taxonomy" id="3362603"/>
    <lineage>
        <taxon>Bacteria</taxon>
        <taxon>Bacillati</taxon>
        <taxon>Actinomycetota</taxon>
        <taxon>Actinomycetes</taxon>
        <taxon>Kineosporiales</taxon>
        <taxon>Kineosporiaceae</taxon>
        <taxon>Spongisporangium</taxon>
    </lineage>
</organism>
<keyword evidence="4 6" id="KW-0520">NAD</keyword>
<feature type="domain" description="Flavodoxin-like fold" evidence="8">
    <location>
        <begin position="1"/>
        <end position="161"/>
    </location>
</feature>
<keyword evidence="3 6" id="KW-0560">Oxidoreductase</keyword>
<dbReference type="InterPro" id="IPR003680">
    <property type="entry name" value="Flavodoxin_fold"/>
</dbReference>
<dbReference type="Proteomes" id="UP001612915">
    <property type="component" value="Unassembled WGS sequence"/>
</dbReference>
<comment type="catalytic activity">
    <reaction evidence="6">
        <text>2 a quinone + NADH + H(+) = 2 a 1,4-benzosemiquinone + NAD(+)</text>
        <dbReference type="Rhea" id="RHEA:65952"/>
        <dbReference type="ChEBI" id="CHEBI:15378"/>
        <dbReference type="ChEBI" id="CHEBI:57540"/>
        <dbReference type="ChEBI" id="CHEBI:57945"/>
        <dbReference type="ChEBI" id="CHEBI:132124"/>
        <dbReference type="ChEBI" id="CHEBI:134225"/>
    </reaction>
</comment>
<comment type="catalytic activity">
    <reaction evidence="5">
        <text>N,N-dimethyl-1,4-phenylenediamine + anthranilate + 2 NAD(+) = 2-(4-dimethylaminophenyl)diazenylbenzoate + 2 NADH + 2 H(+)</text>
        <dbReference type="Rhea" id="RHEA:55872"/>
        <dbReference type="ChEBI" id="CHEBI:15378"/>
        <dbReference type="ChEBI" id="CHEBI:15783"/>
        <dbReference type="ChEBI" id="CHEBI:16567"/>
        <dbReference type="ChEBI" id="CHEBI:57540"/>
        <dbReference type="ChEBI" id="CHEBI:57945"/>
        <dbReference type="ChEBI" id="CHEBI:71579"/>
        <dbReference type="EC" id="1.7.1.17"/>
    </reaction>
    <physiologicalReaction direction="right-to-left" evidence="5">
        <dbReference type="Rhea" id="RHEA:55874"/>
    </physiologicalReaction>
</comment>
<evidence type="ECO:0000313" key="9">
    <source>
        <dbReference type="EMBL" id="MFI7587992.1"/>
    </source>
</evidence>
<dbReference type="SUPFAM" id="SSF52218">
    <property type="entry name" value="Flavoproteins"/>
    <property type="match status" value="1"/>
</dbReference>
<dbReference type="InterPro" id="IPR050104">
    <property type="entry name" value="FMN-dep_NADH:Q_OxRdtase_AzoR1"/>
</dbReference>